<dbReference type="RefSeq" id="WP_228233252.1">
    <property type="nucleotide sequence ID" value="NZ_JAJGNA010000003.1"/>
</dbReference>
<feature type="region of interest" description="Disordered" evidence="1">
    <location>
        <begin position="40"/>
        <end position="76"/>
    </location>
</feature>
<evidence type="ECO:0000313" key="3">
    <source>
        <dbReference type="Proteomes" id="UP001108027"/>
    </source>
</evidence>
<feature type="compositionally biased region" description="Basic and acidic residues" evidence="1">
    <location>
        <begin position="48"/>
        <end position="63"/>
    </location>
</feature>
<gene>
    <name evidence="2" type="ORF">LL252_04770</name>
</gene>
<evidence type="ECO:0000313" key="2">
    <source>
        <dbReference type="EMBL" id="MCC4307878.1"/>
    </source>
</evidence>
<organism evidence="2 3">
    <name type="scientific">Alloalcanivorax marinus</name>
    <dbReference type="NCBI Taxonomy" id="1177169"/>
    <lineage>
        <taxon>Bacteria</taxon>
        <taxon>Pseudomonadati</taxon>
        <taxon>Pseudomonadota</taxon>
        <taxon>Gammaproteobacteria</taxon>
        <taxon>Oceanospirillales</taxon>
        <taxon>Alcanivoracaceae</taxon>
        <taxon>Alloalcanivorax</taxon>
    </lineage>
</organism>
<reference evidence="2" key="1">
    <citation type="submission" date="2021-10" db="EMBL/GenBank/DDBJ databases">
        <title>The diversity and Nitrogen Metabolism of Culturable Nitrate-Utilizing Bacteria Within the Oxygen Minimum Zone of the Changjiang (Yangtze River)Estuary.</title>
        <authorList>
            <person name="Zhang D."/>
            <person name="Zheng J."/>
            <person name="Liu S."/>
            <person name="He W."/>
        </authorList>
    </citation>
    <scope>NUCLEOTIDE SEQUENCE</scope>
    <source>
        <strain evidence="2">FXH-223</strain>
    </source>
</reference>
<proteinExistence type="predicted"/>
<name>A0A9Q3YQS9_9GAMM</name>
<dbReference type="EMBL" id="JAJGNA010000003">
    <property type="protein sequence ID" value="MCC4307878.1"/>
    <property type="molecule type" value="Genomic_DNA"/>
</dbReference>
<sequence length="130" mass="14705">MSSQHDDLDAVKKVVDALEPFQSEERERIIRWACEKLGVSGQRSVGTHPDRQREEKDGERRDAPAGGSAARGTDIRTFVNEKKPDSDIQFATTVAYFYAFESPEAERKLSISSDDLQNACRYIGRERLNV</sequence>
<keyword evidence="3" id="KW-1185">Reference proteome</keyword>
<evidence type="ECO:0000256" key="1">
    <source>
        <dbReference type="SAM" id="MobiDB-lite"/>
    </source>
</evidence>
<dbReference type="Proteomes" id="UP001108027">
    <property type="component" value="Unassembled WGS sequence"/>
</dbReference>
<accession>A0A9Q3YQS9</accession>
<dbReference type="AlphaFoldDB" id="A0A9Q3YQS9"/>
<comment type="caution">
    <text evidence="2">The sequence shown here is derived from an EMBL/GenBank/DDBJ whole genome shotgun (WGS) entry which is preliminary data.</text>
</comment>
<protein>
    <submittedName>
        <fullName evidence="2">Uncharacterized protein</fullName>
    </submittedName>
</protein>